<protein>
    <submittedName>
        <fullName evidence="1">Uncharacterized protein</fullName>
    </submittedName>
</protein>
<evidence type="ECO:0000313" key="1">
    <source>
        <dbReference type="EMBL" id="PSR73444.1"/>
    </source>
</evidence>
<keyword evidence="2" id="KW-1185">Reference proteome</keyword>
<gene>
    <name evidence="1" type="ORF">PHLCEN_2v10736</name>
</gene>
<evidence type="ECO:0000313" key="2">
    <source>
        <dbReference type="Proteomes" id="UP000186601"/>
    </source>
</evidence>
<reference evidence="1 2" key="1">
    <citation type="submission" date="2018-02" db="EMBL/GenBank/DDBJ databases">
        <title>Genome sequence of the basidiomycete white-rot fungus Phlebia centrifuga.</title>
        <authorList>
            <person name="Granchi Z."/>
            <person name="Peng M."/>
            <person name="de Vries R.P."/>
            <person name="Hilden K."/>
            <person name="Makela M.R."/>
            <person name="Grigoriev I."/>
            <person name="Riley R."/>
        </authorList>
    </citation>
    <scope>NUCLEOTIDE SEQUENCE [LARGE SCALE GENOMIC DNA]</scope>
    <source>
        <strain evidence="1 2">FBCC195</strain>
    </source>
</reference>
<sequence length="261" mass="28210">MTARWPAEVVEVEVEVEEVKDMLIGVEEANTVDMRHMETVGIMARAVTTIGKDHRMARITAAHTKEIVIPRTSNPHTIHTSNLRTHTPHNNLAHHPRTNKPAMAEGEGPLKIQDTTRTIAVVGAEVPREDSRTMADMGTRKVVHMAAMGAANHIIKGMAVEEADTEAVETAAVEEDMATQEEGTTTAMVAAELALAHTVGMEGLPSMMAVMAQVRTAILEAVITARIEVEDEAVDTDVIGILIASLDMCRRLCCNIGSVII</sequence>
<proteinExistence type="predicted"/>
<dbReference type="EMBL" id="MLYV02001076">
    <property type="protein sequence ID" value="PSR73444.1"/>
    <property type="molecule type" value="Genomic_DNA"/>
</dbReference>
<name>A0A2R6NM75_9APHY</name>
<organism evidence="1 2">
    <name type="scientific">Hermanssonia centrifuga</name>
    <dbReference type="NCBI Taxonomy" id="98765"/>
    <lineage>
        <taxon>Eukaryota</taxon>
        <taxon>Fungi</taxon>
        <taxon>Dikarya</taxon>
        <taxon>Basidiomycota</taxon>
        <taxon>Agaricomycotina</taxon>
        <taxon>Agaricomycetes</taxon>
        <taxon>Polyporales</taxon>
        <taxon>Meruliaceae</taxon>
        <taxon>Hermanssonia</taxon>
    </lineage>
</organism>
<comment type="caution">
    <text evidence="1">The sequence shown here is derived from an EMBL/GenBank/DDBJ whole genome shotgun (WGS) entry which is preliminary data.</text>
</comment>
<dbReference type="Proteomes" id="UP000186601">
    <property type="component" value="Unassembled WGS sequence"/>
</dbReference>
<accession>A0A2R6NM75</accession>
<dbReference type="AlphaFoldDB" id="A0A2R6NM75"/>